<keyword evidence="3" id="KW-1185">Reference proteome</keyword>
<feature type="compositionally biased region" description="Basic and acidic residues" evidence="1">
    <location>
        <begin position="67"/>
        <end position="76"/>
    </location>
</feature>
<accession>A0A9P6BYM4</accession>
<reference evidence="2" key="1">
    <citation type="submission" date="2020-11" db="EMBL/GenBank/DDBJ databases">
        <authorList>
            <consortium name="DOE Joint Genome Institute"/>
            <person name="Ahrendt S."/>
            <person name="Riley R."/>
            <person name="Andreopoulos W."/>
            <person name="Labutti K."/>
            <person name="Pangilinan J."/>
            <person name="Ruiz-Duenas F.J."/>
            <person name="Barrasa J.M."/>
            <person name="Sanchez-Garcia M."/>
            <person name="Camarero S."/>
            <person name="Miyauchi S."/>
            <person name="Serrano A."/>
            <person name="Linde D."/>
            <person name="Babiker R."/>
            <person name="Drula E."/>
            <person name="Ayuso-Fernandez I."/>
            <person name="Pacheco R."/>
            <person name="Padilla G."/>
            <person name="Ferreira P."/>
            <person name="Barriuso J."/>
            <person name="Kellner H."/>
            <person name="Castanera R."/>
            <person name="Alfaro M."/>
            <person name="Ramirez L."/>
            <person name="Pisabarro A.G."/>
            <person name="Kuo A."/>
            <person name="Tritt A."/>
            <person name="Lipzen A."/>
            <person name="He G."/>
            <person name="Yan M."/>
            <person name="Ng V."/>
            <person name="Cullen D."/>
            <person name="Martin F."/>
            <person name="Rosso M.-N."/>
            <person name="Henrissat B."/>
            <person name="Hibbett D."/>
            <person name="Martinez A.T."/>
            <person name="Grigoriev I.V."/>
        </authorList>
    </citation>
    <scope>NUCLEOTIDE SEQUENCE</scope>
    <source>
        <strain evidence="2">MF-IS2</strain>
    </source>
</reference>
<feature type="region of interest" description="Disordered" evidence="1">
    <location>
        <begin position="57"/>
        <end position="78"/>
    </location>
</feature>
<organism evidence="2 3">
    <name type="scientific">Macrolepiota fuliginosa MF-IS2</name>
    <dbReference type="NCBI Taxonomy" id="1400762"/>
    <lineage>
        <taxon>Eukaryota</taxon>
        <taxon>Fungi</taxon>
        <taxon>Dikarya</taxon>
        <taxon>Basidiomycota</taxon>
        <taxon>Agaricomycotina</taxon>
        <taxon>Agaricomycetes</taxon>
        <taxon>Agaricomycetidae</taxon>
        <taxon>Agaricales</taxon>
        <taxon>Agaricineae</taxon>
        <taxon>Agaricaceae</taxon>
        <taxon>Macrolepiota</taxon>
    </lineage>
</organism>
<dbReference type="EMBL" id="MU151309">
    <property type="protein sequence ID" value="KAF9445311.1"/>
    <property type="molecule type" value="Genomic_DNA"/>
</dbReference>
<sequence length="137" mass="14922">MAMWSIAGMGAVGTIGAEDGNNVNIRGDIMKHPIRPSLEKLRDLSLLPRFHSQRKLRSRFASGGGGDDPHGEESRRYNPQIGSLALKATLHVGLVVSPDQKVETSATSSDRRKGFCITSGKYDMRARWNGSGKDRAT</sequence>
<evidence type="ECO:0000256" key="1">
    <source>
        <dbReference type="SAM" id="MobiDB-lite"/>
    </source>
</evidence>
<dbReference type="Proteomes" id="UP000807342">
    <property type="component" value="Unassembled WGS sequence"/>
</dbReference>
<comment type="caution">
    <text evidence="2">The sequence shown here is derived from an EMBL/GenBank/DDBJ whole genome shotgun (WGS) entry which is preliminary data.</text>
</comment>
<evidence type="ECO:0000313" key="2">
    <source>
        <dbReference type="EMBL" id="KAF9445311.1"/>
    </source>
</evidence>
<name>A0A9P6BYM4_9AGAR</name>
<gene>
    <name evidence="2" type="ORF">P691DRAFT_785352</name>
</gene>
<dbReference type="AlphaFoldDB" id="A0A9P6BYM4"/>
<evidence type="ECO:0000313" key="3">
    <source>
        <dbReference type="Proteomes" id="UP000807342"/>
    </source>
</evidence>
<protein>
    <submittedName>
        <fullName evidence="2">Uncharacterized protein</fullName>
    </submittedName>
</protein>
<proteinExistence type="predicted"/>